<keyword evidence="3" id="KW-1185">Reference proteome</keyword>
<dbReference type="EMBL" id="JAVDQF010000001">
    <property type="protein sequence ID" value="MDR6269912.1"/>
    <property type="molecule type" value="Genomic_DNA"/>
</dbReference>
<evidence type="ECO:0000313" key="3">
    <source>
        <dbReference type="Proteomes" id="UP001185069"/>
    </source>
</evidence>
<sequence length="123" mass="13712">MPDSAAHEPPQQLDEDSEQPSWQMQPCPSWCVQRHQEDDFPEERRHQSPSITVPALWLSQEVSDSAGDKLVAGDLNLLSSPHIDGLEIMVTVADDDYGLCLEVTVESMRRLHHSLGRLLGALS</sequence>
<evidence type="ECO:0000313" key="2">
    <source>
        <dbReference type="EMBL" id="MDR6269912.1"/>
    </source>
</evidence>
<accession>A0ABU1JET9</accession>
<protein>
    <submittedName>
        <fullName evidence="2">Uncharacterized protein</fullName>
    </submittedName>
</protein>
<gene>
    <name evidence="2" type="ORF">JOE69_002150</name>
</gene>
<dbReference type="RefSeq" id="WP_309798616.1">
    <property type="nucleotide sequence ID" value="NZ_BAAAHY010000005.1"/>
</dbReference>
<evidence type="ECO:0000256" key="1">
    <source>
        <dbReference type="SAM" id="MobiDB-lite"/>
    </source>
</evidence>
<feature type="region of interest" description="Disordered" evidence="1">
    <location>
        <begin position="1"/>
        <end position="27"/>
    </location>
</feature>
<organism evidence="2 3">
    <name type="scientific">Arthrobacter russicus</name>
    <dbReference type="NCBI Taxonomy" id="172040"/>
    <lineage>
        <taxon>Bacteria</taxon>
        <taxon>Bacillati</taxon>
        <taxon>Actinomycetota</taxon>
        <taxon>Actinomycetes</taxon>
        <taxon>Micrococcales</taxon>
        <taxon>Micrococcaceae</taxon>
        <taxon>Arthrobacter</taxon>
    </lineage>
</organism>
<proteinExistence type="predicted"/>
<reference evidence="2 3" key="1">
    <citation type="submission" date="2023-07" db="EMBL/GenBank/DDBJ databases">
        <title>Sequencing the genomes of 1000 actinobacteria strains.</title>
        <authorList>
            <person name="Klenk H.-P."/>
        </authorList>
    </citation>
    <scope>NUCLEOTIDE SEQUENCE [LARGE SCALE GENOMIC DNA]</scope>
    <source>
        <strain evidence="2 3">DSM 14555</strain>
    </source>
</reference>
<dbReference type="Proteomes" id="UP001185069">
    <property type="component" value="Unassembled WGS sequence"/>
</dbReference>
<comment type="caution">
    <text evidence="2">The sequence shown here is derived from an EMBL/GenBank/DDBJ whole genome shotgun (WGS) entry which is preliminary data.</text>
</comment>
<name>A0ABU1JET9_9MICC</name>
<dbReference type="Pfam" id="PF21848">
    <property type="entry name" value="DUF6907"/>
    <property type="match status" value="1"/>
</dbReference>
<dbReference type="InterPro" id="IPR054202">
    <property type="entry name" value="DUF6907"/>
</dbReference>